<reference evidence="13" key="1">
    <citation type="submission" date="2023-06" db="EMBL/GenBank/DDBJ databases">
        <authorList>
            <person name="Jiang Y."/>
            <person name="Liu Q."/>
        </authorList>
    </citation>
    <scope>NUCLEOTIDE SEQUENCE</scope>
    <source>
        <strain evidence="13">CGMCC 1.12090</strain>
    </source>
</reference>
<dbReference type="InterPro" id="IPR000194">
    <property type="entry name" value="ATPase_F1/V1/A1_a/bsu_nucl-bd"/>
</dbReference>
<organism evidence="13 14">
    <name type="scientific">Variovorax ginsengisoli</name>
    <dbReference type="NCBI Taxonomy" id="363844"/>
    <lineage>
        <taxon>Bacteria</taxon>
        <taxon>Pseudomonadati</taxon>
        <taxon>Pseudomonadota</taxon>
        <taxon>Betaproteobacteria</taxon>
        <taxon>Burkholderiales</taxon>
        <taxon>Comamonadaceae</taxon>
        <taxon>Variovorax</taxon>
    </lineage>
</organism>
<name>A0ABT8SEH9_9BURK</name>
<evidence type="ECO:0000256" key="3">
    <source>
        <dbReference type="ARBA" id="ARBA00022490"/>
    </source>
</evidence>
<evidence type="ECO:0000256" key="1">
    <source>
        <dbReference type="ARBA" id="ARBA00004496"/>
    </source>
</evidence>
<evidence type="ECO:0000256" key="6">
    <source>
        <dbReference type="ARBA" id="ARBA00022927"/>
    </source>
</evidence>
<keyword evidence="3" id="KW-0963">Cytoplasm</keyword>
<dbReference type="InterPro" id="IPR050053">
    <property type="entry name" value="ATPase_alpha/beta_chains"/>
</dbReference>
<evidence type="ECO:0000256" key="10">
    <source>
        <dbReference type="ARBA" id="ARBA00034006"/>
    </source>
</evidence>
<dbReference type="InterPro" id="IPR040627">
    <property type="entry name" value="T3SS_ATPase_C"/>
</dbReference>
<keyword evidence="7" id="KW-1278">Translocase</keyword>
<dbReference type="Proteomes" id="UP001169027">
    <property type="component" value="Unassembled WGS sequence"/>
</dbReference>
<dbReference type="InterPro" id="IPR004100">
    <property type="entry name" value="ATPase_F1/V1/A1_a/bsu_N"/>
</dbReference>
<sequence>MNSLKAAREALRDAELHRRIGWVREMQGHAIDALGPDAAVGELCRIMVRTKSETGEAGSVLAEVVGLKTGRVTLMPYGSLEGIASGCEVRALGAQSQIGVGAALLGRVVDGFGDPLDGRPRPVTHLRRPLKAPPINPMQRPPIDRILETGIRCIDGLLTLGEGQRIGIFAGSGVGKSTLLGMLARHLKARADGDDRRRVNVIALIGERGREVREFIEKQLGPEGLARSVVVVATADQPALARLRAAYAALAIAEHFRDGGQNVLLTMDSITRFAMARREVGLSAGEPPTARGYTPSVFAELPELCERCGTAPGGGSITALLTVLVEGDDLNEPVSDALRAILDGHIVLSRHLAHRGHYPAIDVLKSVSRLMPELATADERALAVSAVERLAVLERNRQMIDIGAYEKGSNADLDRALAIEPELQAWLRQSVGGAPRAEAVQSLGNILGGVAT</sequence>
<keyword evidence="2" id="KW-0813">Transport</keyword>
<protein>
    <submittedName>
        <fullName evidence="13">FliI/YscN family ATPase</fullName>
    </submittedName>
</protein>
<feature type="region of interest" description="Disordered" evidence="11">
    <location>
        <begin position="119"/>
        <end position="141"/>
    </location>
</feature>
<feature type="compositionally biased region" description="Pro residues" evidence="11">
    <location>
        <begin position="131"/>
        <end position="140"/>
    </location>
</feature>
<dbReference type="SMART" id="SM00382">
    <property type="entry name" value="AAA"/>
    <property type="match status" value="1"/>
</dbReference>
<dbReference type="Pfam" id="PF02874">
    <property type="entry name" value="ATP-synt_ab_N"/>
    <property type="match status" value="1"/>
</dbReference>
<evidence type="ECO:0000313" key="13">
    <source>
        <dbReference type="EMBL" id="MDO1537185.1"/>
    </source>
</evidence>
<keyword evidence="5" id="KW-0067">ATP-binding</keyword>
<dbReference type="CDD" id="cd01136">
    <property type="entry name" value="ATPase_flagellum-secretory_path_III"/>
    <property type="match status" value="1"/>
</dbReference>
<evidence type="ECO:0000256" key="5">
    <source>
        <dbReference type="ARBA" id="ARBA00022840"/>
    </source>
</evidence>
<dbReference type="RefSeq" id="WP_301815469.1">
    <property type="nucleotide sequence ID" value="NZ_JAUJZH010000036.1"/>
</dbReference>
<evidence type="ECO:0000256" key="9">
    <source>
        <dbReference type="ARBA" id="ARBA00023196"/>
    </source>
</evidence>
<comment type="caution">
    <text evidence="13">The sequence shown here is derived from an EMBL/GenBank/DDBJ whole genome shotgun (WGS) entry which is preliminary data.</text>
</comment>
<keyword evidence="14" id="KW-1185">Reference proteome</keyword>
<comment type="catalytic activity">
    <reaction evidence="10">
        <text>ATP + H2O + cellular proteinSide 1 = ADP + phosphate + cellular proteinSide 2.</text>
        <dbReference type="EC" id="7.4.2.8"/>
    </reaction>
</comment>
<dbReference type="EMBL" id="JAUKVY010000036">
    <property type="protein sequence ID" value="MDO1537185.1"/>
    <property type="molecule type" value="Genomic_DNA"/>
</dbReference>
<evidence type="ECO:0000256" key="11">
    <source>
        <dbReference type="SAM" id="MobiDB-lite"/>
    </source>
</evidence>
<keyword evidence="9" id="KW-0139">CF(1)</keyword>
<dbReference type="NCBIfam" id="TIGR01026">
    <property type="entry name" value="fliI_yscN"/>
    <property type="match status" value="1"/>
</dbReference>
<dbReference type="InterPro" id="IPR020003">
    <property type="entry name" value="ATPase_a/bsu_AS"/>
</dbReference>
<feature type="domain" description="AAA+ ATPase" evidence="12">
    <location>
        <begin position="162"/>
        <end position="352"/>
    </location>
</feature>
<dbReference type="InterPro" id="IPR003593">
    <property type="entry name" value="AAA+_ATPase"/>
</dbReference>
<evidence type="ECO:0000256" key="8">
    <source>
        <dbReference type="ARBA" id="ARBA00023136"/>
    </source>
</evidence>
<dbReference type="PROSITE" id="PS00152">
    <property type="entry name" value="ATPASE_ALPHA_BETA"/>
    <property type="match status" value="1"/>
</dbReference>
<keyword evidence="9" id="KW-0066">ATP synthesis</keyword>
<dbReference type="InterPro" id="IPR005714">
    <property type="entry name" value="ATPase_T3SS_FliI/YscN"/>
</dbReference>
<evidence type="ECO:0000256" key="2">
    <source>
        <dbReference type="ARBA" id="ARBA00022448"/>
    </source>
</evidence>
<proteinExistence type="predicted"/>
<gene>
    <name evidence="13" type="ORF">Q2T77_33455</name>
</gene>
<keyword evidence="4" id="KW-0547">Nucleotide-binding</keyword>
<dbReference type="PANTHER" id="PTHR15184">
    <property type="entry name" value="ATP SYNTHASE"/>
    <property type="match status" value="1"/>
</dbReference>
<keyword evidence="6" id="KW-0653">Protein transport</keyword>
<dbReference type="Pfam" id="PF18269">
    <property type="entry name" value="T3SS_ATPase_C"/>
    <property type="match status" value="1"/>
</dbReference>
<dbReference type="Pfam" id="PF00006">
    <property type="entry name" value="ATP-synt_ab"/>
    <property type="match status" value="1"/>
</dbReference>
<evidence type="ECO:0000256" key="7">
    <source>
        <dbReference type="ARBA" id="ARBA00022967"/>
    </source>
</evidence>
<dbReference type="SUPFAM" id="SSF52540">
    <property type="entry name" value="P-loop containing nucleoside triphosphate hydrolases"/>
    <property type="match status" value="1"/>
</dbReference>
<comment type="subcellular location">
    <subcellularLocation>
        <location evidence="1">Cytoplasm</location>
    </subcellularLocation>
</comment>
<dbReference type="Gene3D" id="3.40.50.12240">
    <property type="match status" value="1"/>
</dbReference>
<evidence type="ECO:0000313" key="14">
    <source>
        <dbReference type="Proteomes" id="UP001169027"/>
    </source>
</evidence>
<accession>A0ABT8SEH9</accession>
<evidence type="ECO:0000256" key="4">
    <source>
        <dbReference type="ARBA" id="ARBA00022741"/>
    </source>
</evidence>
<dbReference type="PANTHER" id="PTHR15184:SF9">
    <property type="entry name" value="SPI-1 TYPE 3 SECRETION SYSTEM ATPASE"/>
    <property type="match status" value="1"/>
</dbReference>
<dbReference type="InterPro" id="IPR027417">
    <property type="entry name" value="P-loop_NTPase"/>
</dbReference>
<keyword evidence="8" id="KW-0472">Membrane</keyword>
<evidence type="ECO:0000259" key="12">
    <source>
        <dbReference type="SMART" id="SM00382"/>
    </source>
</evidence>